<keyword evidence="9" id="KW-1185">Reference proteome</keyword>
<evidence type="ECO:0000256" key="6">
    <source>
        <dbReference type="SAM" id="Phobius"/>
    </source>
</evidence>
<name>A0ABP0LEN3_9DINO</name>
<feature type="transmembrane region" description="Helical" evidence="6">
    <location>
        <begin position="402"/>
        <end position="420"/>
    </location>
</feature>
<dbReference type="EMBL" id="CAXAMM010015736">
    <property type="protein sequence ID" value="CAK9037068.1"/>
    <property type="molecule type" value="Genomic_DNA"/>
</dbReference>
<dbReference type="Proteomes" id="UP001642464">
    <property type="component" value="Unassembled WGS sequence"/>
</dbReference>
<evidence type="ECO:0000256" key="3">
    <source>
        <dbReference type="ARBA" id="ARBA00022692"/>
    </source>
</evidence>
<evidence type="ECO:0000313" key="9">
    <source>
        <dbReference type="Proteomes" id="UP001642464"/>
    </source>
</evidence>
<comment type="caution">
    <text evidence="8">The sequence shown here is derived from an EMBL/GenBank/DDBJ whole genome shotgun (WGS) entry which is preliminary data.</text>
</comment>
<evidence type="ECO:0000256" key="2">
    <source>
        <dbReference type="ARBA" id="ARBA00022475"/>
    </source>
</evidence>
<comment type="subcellular location">
    <subcellularLocation>
        <location evidence="1">Cell membrane</location>
        <topology evidence="1">Multi-pass membrane protein</topology>
    </subcellularLocation>
</comment>
<keyword evidence="2" id="KW-1003">Cell membrane</keyword>
<feature type="transmembrane region" description="Helical" evidence="6">
    <location>
        <begin position="432"/>
        <end position="451"/>
    </location>
</feature>
<dbReference type="Pfam" id="PF13515">
    <property type="entry name" value="FUSC_2"/>
    <property type="match status" value="1"/>
</dbReference>
<sequence>MAGLQWAPWVLSLGLGVGSFFGIVWFFAADELHQPRTMLVGHPSAMLMLILPPTLAFTVPSTRDWFLDFSCMTGSIVFGVVTSLVLSYCPGGFGAEPARRMVPRAAAAKAQALAEMFEAVAIWQKPTTAALLRHRQCRLRLLTTSYDLQKAMAASAFEWHPVQLGEDTFDPWARAAEDCRIALQLNSGMMALGFSPVSMELWYKGALGECLRRSCFSAAYALRSCAGRLAALGGEEPPAEVPAAPWLSSDYASGAECQDAAQICRKSLDLYLQQWRQTYLEHRDKTFRTHLEEVILKTVKRTEGYNPVQMFLKGEYIIQSEEVEGEDAQAEAFDEACRHSACLLGICQASTAAAQMAEAVVEESKAAPCCLTRKGFCGLRSWVRAPFTCSVWPEAFKKAKSFGLRMSFALFCTGLVYALATPNEVWPHKRGPTWTLVTVSLIVTPVQGASLQRALRRFLGTISGSIIAMGSILLVGVPDIRVLCTHIFLLAFGLKFFETELQYAGAVCFVTYTVVIMGLTDELQEDLDLLSSTAQLAVRRCCDVSAGVVITMVTSIFLAPDRAVDELRKREEDALRIAAKGMQAASGVLARAAARKELEQEPRAWRELRKALNFAGDGRPGVGDVLEDARWESRWGVDRGRLVLGGLLWIPWCGSQPRGKHCLEVVVILSRLMRTVHCLISICESSFGEDAARPLSHDPRVLETLGPNGQAFNVLIERLLKRMVNMLRGQKEHKDEGLETEELKEQLQLLFNSAAASRFKANGLVGQSPQLGGMRAAAALKLLQVCVDNFLQIAQQLAGEKVETPLHSSRSSLTGRASHSSLFADFEMEEMEEAAGSK</sequence>
<dbReference type="InterPro" id="IPR049453">
    <property type="entry name" value="Memb_transporter_dom"/>
</dbReference>
<accession>A0ABP0LEN3</accession>
<evidence type="ECO:0000256" key="4">
    <source>
        <dbReference type="ARBA" id="ARBA00022989"/>
    </source>
</evidence>
<evidence type="ECO:0000313" key="8">
    <source>
        <dbReference type="EMBL" id="CAK9037068.1"/>
    </source>
</evidence>
<keyword evidence="5 6" id="KW-0472">Membrane</keyword>
<dbReference type="PANTHER" id="PTHR30509">
    <property type="entry name" value="P-HYDROXYBENZOIC ACID EFFLUX PUMP SUBUNIT-RELATED"/>
    <property type="match status" value="1"/>
</dbReference>
<keyword evidence="4 6" id="KW-1133">Transmembrane helix</keyword>
<feature type="transmembrane region" description="Helical" evidence="6">
    <location>
        <begin position="65"/>
        <end position="89"/>
    </location>
</feature>
<feature type="domain" description="Integral membrane bound transporter" evidence="7">
    <location>
        <begin position="426"/>
        <end position="553"/>
    </location>
</feature>
<evidence type="ECO:0000256" key="5">
    <source>
        <dbReference type="ARBA" id="ARBA00023136"/>
    </source>
</evidence>
<evidence type="ECO:0000256" key="1">
    <source>
        <dbReference type="ARBA" id="ARBA00004651"/>
    </source>
</evidence>
<reference evidence="8 9" key="1">
    <citation type="submission" date="2024-02" db="EMBL/GenBank/DDBJ databases">
        <authorList>
            <person name="Chen Y."/>
            <person name="Shah S."/>
            <person name="Dougan E. K."/>
            <person name="Thang M."/>
            <person name="Chan C."/>
        </authorList>
    </citation>
    <scope>NUCLEOTIDE SEQUENCE [LARGE SCALE GENOMIC DNA]</scope>
</reference>
<organism evidence="8 9">
    <name type="scientific">Durusdinium trenchii</name>
    <dbReference type="NCBI Taxonomy" id="1381693"/>
    <lineage>
        <taxon>Eukaryota</taxon>
        <taxon>Sar</taxon>
        <taxon>Alveolata</taxon>
        <taxon>Dinophyceae</taxon>
        <taxon>Suessiales</taxon>
        <taxon>Symbiodiniaceae</taxon>
        <taxon>Durusdinium</taxon>
    </lineage>
</organism>
<keyword evidence="3 6" id="KW-0812">Transmembrane</keyword>
<evidence type="ECO:0000259" key="7">
    <source>
        <dbReference type="Pfam" id="PF13515"/>
    </source>
</evidence>
<dbReference type="PANTHER" id="PTHR30509:SF9">
    <property type="entry name" value="MULTIDRUG RESISTANCE PROTEIN MDTO"/>
    <property type="match status" value="1"/>
</dbReference>
<gene>
    <name evidence="8" type="ORF">SCF082_LOCUS21987</name>
</gene>
<feature type="transmembrane region" description="Helical" evidence="6">
    <location>
        <begin position="458"/>
        <end position="481"/>
    </location>
</feature>
<feature type="transmembrane region" description="Helical" evidence="6">
    <location>
        <begin position="39"/>
        <end position="59"/>
    </location>
</feature>
<feature type="transmembrane region" description="Helical" evidence="6">
    <location>
        <begin position="6"/>
        <end position="27"/>
    </location>
</feature>
<proteinExistence type="predicted"/>
<protein>
    <recommendedName>
        <fullName evidence="7">Integral membrane bound transporter domain-containing protein</fullName>
    </recommendedName>
</protein>